<dbReference type="InterPro" id="IPR052354">
    <property type="entry name" value="Cell_Wall_Dynamics_Protein"/>
</dbReference>
<feature type="domain" description="SH3b" evidence="1">
    <location>
        <begin position="92"/>
        <end position="160"/>
    </location>
</feature>
<name>A0A3P1UQ30_9FUSO</name>
<evidence type="ECO:0000259" key="1">
    <source>
        <dbReference type="PROSITE" id="PS51781"/>
    </source>
</evidence>
<dbReference type="PROSITE" id="PS51781">
    <property type="entry name" value="SH3B"/>
    <property type="match status" value="1"/>
</dbReference>
<reference evidence="2 3" key="1">
    <citation type="submission" date="2018-11" db="EMBL/GenBank/DDBJ databases">
        <title>Genomes From Bacteria Associated with the Canine Oral Cavity: a Test Case for Automated Genome-Based Taxonomic Assignment.</title>
        <authorList>
            <person name="Coil D.A."/>
            <person name="Jospin G."/>
            <person name="Darling A.E."/>
            <person name="Wallis C."/>
            <person name="Davis I.J."/>
            <person name="Harris S."/>
            <person name="Eisen J.A."/>
            <person name="Holcombe L.J."/>
            <person name="O'Flynn C."/>
        </authorList>
    </citation>
    <scope>NUCLEOTIDE SEQUENCE [LARGE SCALE GENOMIC DNA]</scope>
    <source>
        <strain evidence="2 3">OH4460_COT-188</strain>
    </source>
</reference>
<dbReference type="Gene3D" id="2.30.30.40">
    <property type="entry name" value="SH3 Domains"/>
    <property type="match status" value="2"/>
</dbReference>
<sequence length="160" mass="18287">MKLMKKLILMAMFLILCNLGFSKTFFEVSFNDGTSANLREKASKNSKILTKLEAFDGGEVIKKEGDWYYIKYRTESGKMLNGYIHESQGFLMETYVVSSKDGYANIRWEPSSNAEIAGTEKNGTILDVYDEKGEWLHITYGDSPHFPVAYVHKSQVKKEE</sequence>
<protein>
    <submittedName>
        <fullName evidence="2">SH3 domain-containing protein</fullName>
    </submittedName>
</protein>
<dbReference type="InterPro" id="IPR003646">
    <property type="entry name" value="SH3-like_bac-type"/>
</dbReference>
<organism evidence="2 3">
    <name type="scientific">Fusobacterium canifelinum</name>
    <dbReference type="NCBI Taxonomy" id="285729"/>
    <lineage>
        <taxon>Bacteria</taxon>
        <taxon>Fusobacteriati</taxon>
        <taxon>Fusobacteriota</taxon>
        <taxon>Fusobacteriia</taxon>
        <taxon>Fusobacteriales</taxon>
        <taxon>Fusobacteriaceae</taxon>
        <taxon>Fusobacterium</taxon>
    </lineage>
</organism>
<dbReference type="PANTHER" id="PTHR34408:SF1">
    <property type="entry name" value="GLYCOSYL HYDROLASE FAMILY 19 DOMAIN-CONTAINING PROTEIN HI_1415"/>
    <property type="match status" value="1"/>
</dbReference>
<accession>A0A3P1UQ30</accession>
<dbReference type="PANTHER" id="PTHR34408">
    <property type="entry name" value="FAMILY PROTEIN, PUTATIVE-RELATED"/>
    <property type="match status" value="1"/>
</dbReference>
<evidence type="ECO:0000313" key="3">
    <source>
        <dbReference type="Proteomes" id="UP000281534"/>
    </source>
</evidence>
<dbReference type="EMBL" id="RQYY01000015">
    <property type="protein sequence ID" value="RRD23597.1"/>
    <property type="molecule type" value="Genomic_DNA"/>
</dbReference>
<dbReference type="OrthoDB" id="79647at2"/>
<dbReference type="Proteomes" id="UP000281534">
    <property type="component" value="Unassembled WGS sequence"/>
</dbReference>
<gene>
    <name evidence="2" type="ORF">EII27_08120</name>
</gene>
<dbReference type="Pfam" id="PF08239">
    <property type="entry name" value="SH3_3"/>
    <property type="match status" value="2"/>
</dbReference>
<dbReference type="SMART" id="SM00287">
    <property type="entry name" value="SH3b"/>
    <property type="match status" value="2"/>
</dbReference>
<evidence type="ECO:0000313" key="2">
    <source>
        <dbReference type="EMBL" id="RRD23597.1"/>
    </source>
</evidence>
<proteinExistence type="predicted"/>
<dbReference type="AlphaFoldDB" id="A0A3P1UQ30"/>
<comment type="caution">
    <text evidence="2">The sequence shown here is derived from an EMBL/GenBank/DDBJ whole genome shotgun (WGS) entry which is preliminary data.</text>
</comment>